<dbReference type="AlphaFoldDB" id="A0A9P0IWC7"/>
<comment type="subcellular location">
    <subcellularLocation>
        <location evidence="1">Nucleus</location>
    </subcellularLocation>
</comment>
<dbReference type="GO" id="GO:0000981">
    <property type="term" value="F:DNA-binding transcription factor activity, RNA polymerase II-specific"/>
    <property type="evidence" value="ECO:0007669"/>
    <property type="project" value="TreeGrafter"/>
</dbReference>
<reference evidence="13" key="2">
    <citation type="submission" date="2022-10" db="EMBL/GenBank/DDBJ databases">
        <authorList>
            <consortium name="ENA_rothamsted_submissions"/>
            <consortium name="culmorum"/>
            <person name="King R."/>
        </authorList>
    </citation>
    <scope>NUCLEOTIDE SEQUENCE</scope>
</reference>
<evidence type="ECO:0000313" key="13">
    <source>
        <dbReference type="EMBL" id="CAH1721922.1"/>
    </source>
</evidence>
<keyword evidence="14" id="KW-1185">Reference proteome</keyword>
<dbReference type="InterPro" id="IPR000014">
    <property type="entry name" value="PAS"/>
</dbReference>
<feature type="region of interest" description="Disordered" evidence="10">
    <location>
        <begin position="392"/>
        <end position="423"/>
    </location>
</feature>
<dbReference type="GO" id="GO:0005667">
    <property type="term" value="C:transcription regulator complex"/>
    <property type="evidence" value="ECO:0007669"/>
    <property type="project" value="InterPro"/>
</dbReference>
<dbReference type="PROSITE" id="PS50112">
    <property type="entry name" value="PAS"/>
    <property type="match status" value="2"/>
</dbReference>
<feature type="domain" description="PAS" evidence="11">
    <location>
        <begin position="282"/>
        <end position="324"/>
    </location>
</feature>
<keyword evidence="6" id="KW-0010">Activator</keyword>
<keyword evidence="8" id="KW-0539">Nucleus</keyword>
<evidence type="ECO:0000256" key="7">
    <source>
        <dbReference type="ARBA" id="ARBA00023163"/>
    </source>
</evidence>
<sequence>MENKKPKEKRRNSERRKEKSRDAARSRRSKETEIFTDLGSALPLPASVISQLDKATIMRLTIASFKIMDALSSTNIDVKPDEKDCPPNISGICNKALDGIVLITTADGDIIFISENISSYLGLSQIDLIGQSIYEFAHLCDQAELKDILTNKDIGEQKSFFVRMKCTLTNKGRNVNLKSASYKVLHFTGHSVINTCAKIKSSILSGGESDSDYESDKKTDSDSKSNNINLKFEKTDNDSPSHIFVSIAEPIPHPANIEIPLYKQSKIFFSKHSLDMKYIIADDVITSYVGYEPDSLVAKSVFDYYHAQDCNSVEKSFKILFEKGQVETDRYRFLSKGGGYVWIVTQATILNDHKGLKPESIMCINYVISGVEHGDEIYSLCQLSPVVCKPAIQDKPSSPQKQKQQPQQQKQQPVTSAKKPSSTEKVFKPKCLVDSSTFLLPAGNGPVYLDVNGDGKPRAVLQSVTSTASVIKKKPESCSESPKATTSKIFAPRTEDMNKGFLTFSDDDTGLTMLKDEPEDLTHLAPTAGDVCVPLDTCGLGHLGLFMSDVLDDLILTDCSLAPFDSLPAAPSLHDAYSSASRSSPPMHHLHHHHLHHGGDELSQHAVTDLCDPTMSSLLGMDLDNSPNDLDLDLSLKNQFIPLYEDDLYPLLSDDLLWGSGDRSPSPKPSPTATNHHDGSSRNNNWHVPTTEDIVGKNSMDRDAPPSPSLAKLLQKTDTDALPCRQQHFDSGGSLLHMDGGDSWGSISKMLHQRYNSGGSSGSEPTIAATDQRLGQHNPLRQQQPQQQQQLDCNGSAAGGARANVGGVKRTGPNATAAATPSSWKRCKQEETAKQGASNSVLMNLLVSGCDDDSGKTLVGKNSVVKNDSQPRHRSRLKAVSCLLDPGSTSIPSLMDLTAHDYDVNAPAGGALLQGSELLKALEIGGGGGGNIAVA</sequence>
<feature type="region of interest" description="Disordered" evidence="10">
    <location>
        <begin position="1"/>
        <end position="31"/>
    </location>
</feature>
<evidence type="ECO:0000256" key="6">
    <source>
        <dbReference type="ARBA" id="ARBA00023159"/>
    </source>
</evidence>
<feature type="domain" description="BHLH" evidence="12">
    <location>
        <begin position="15"/>
        <end position="68"/>
    </location>
</feature>
<keyword evidence="4" id="KW-0805">Transcription regulation</keyword>
<gene>
    <name evidence="13" type="ORF">APHIGO_LOCUS4587</name>
</gene>
<feature type="region of interest" description="Disordered" evidence="10">
    <location>
        <begin position="575"/>
        <end position="601"/>
    </location>
</feature>
<dbReference type="FunFam" id="3.30.450.20:FF:000015">
    <property type="entry name" value="Hypoxia-inducible factor 1-alpha isoform 1"/>
    <property type="match status" value="1"/>
</dbReference>
<feature type="compositionally biased region" description="Low complexity" evidence="10">
    <location>
        <begin position="395"/>
        <end position="413"/>
    </location>
</feature>
<evidence type="ECO:0000313" key="14">
    <source>
        <dbReference type="Proteomes" id="UP001154329"/>
    </source>
</evidence>
<evidence type="ECO:0000256" key="4">
    <source>
        <dbReference type="ARBA" id="ARBA00023015"/>
    </source>
</evidence>
<feature type="domain" description="PAS" evidence="11">
    <location>
        <begin position="101"/>
        <end position="149"/>
    </location>
</feature>
<keyword evidence="3" id="KW-0832">Ubl conjugation</keyword>
<evidence type="ECO:0000259" key="11">
    <source>
        <dbReference type="PROSITE" id="PS50112"/>
    </source>
</evidence>
<organism evidence="13 14">
    <name type="scientific">Aphis gossypii</name>
    <name type="common">Cotton aphid</name>
    <dbReference type="NCBI Taxonomy" id="80765"/>
    <lineage>
        <taxon>Eukaryota</taxon>
        <taxon>Metazoa</taxon>
        <taxon>Ecdysozoa</taxon>
        <taxon>Arthropoda</taxon>
        <taxon>Hexapoda</taxon>
        <taxon>Insecta</taxon>
        <taxon>Pterygota</taxon>
        <taxon>Neoptera</taxon>
        <taxon>Paraneoptera</taxon>
        <taxon>Hemiptera</taxon>
        <taxon>Sternorrhyncha</taxon>
        <taxon>Aphidomorpha</taxon>
        <taxon>Aphidoidea</taxon>
        <taxon>Aphididae</taxon>
        <taxon>Aphidini</taxon>
        <taxon>Aphis</taxon>
        <taxon>Aphis</taxon>
    </lineage>
</organism>
<reference evidence="13" key="1">
    <citation type="submission" date="2022-02" db="EMBL/GenBank/DDBJ databases">
        <authorList>
            <person name="King R."/>
        </authorList>
    </citation>
    <scope>NUCLEOTIDE SEQUENCE</scope>
</reference>
<evidence type="ECO:0000256" key="5">
    <source>
        <dbReference type="ARBA" id="ARBA00023125"/>
    </source>
</evidence>
<feature type="compositionally biased region" description="Low complexity" evidence="10">
    <location>
        <begin position="782"/>
        <end position="808"/>
    </location>
</feature>
<dbReference type="PROSITE" id="PS50888">
    <property type="entry name" value="BHLH"/>
    <property type="match status" value="1"/>
</dbReference>
<keyword evidence="2" id="KW-0677">Repeat</keyword>
<dbReference type="PANTHER" id="PTHR23043:SF17">
    <property type="entry name" value="PROTEIN SIMILAR"/>
    <property type="match status" value="1"/>
</dbReference>
<dbReference type="GO" id="GO:0000977">
    <property type="term" value="F:RNA polymerase II transcription regulatory region sequence-specific DNA binding"/>
    <property type="evidence" value="ECO:0007669"/>
    <property type="project" value="TreeGrafter"/>
</dbReference>
<dbReference type="Pfam" id="PF14598">
    <property type="entry name" value="PAS_11"/>
    <property type="match status" value="1"/>
</dbReference>
<dbReference type="GO" id="GO:0005737">
    <property type="term" value="C:cytoplasm"/>
    <property type="evidence" value="ECO:0007669"/>
    <property type="project" value="InterPro"/>
</dbReference>
<dbReference type="PANTHER" id="PTHR23043">
    <property type="entry name" value="HYPOXIA-INDUCIBLE FACTOR 1 ALPHA"/>
    <property type="match status" value="1"/>
</dbReference>
<dbReference type="EMBL" id="OU899035">
    <property type="protein sequence ID" value="CAH1721922.1"/>
    <property type="molecule type" value="Genomic_DNA"/>
</dbReference>
<keyword evidence="5" id="KW-0238">DNA-binding</keyword>
<evidence type="ECO:0000256" key="8">
    <source>
        <dbReference type="ARBA" id="ARBA00023242"/>
    </source>
</evidence>
<feature type="region of interest" description="Disordered" evidence="10">
    <location>
        <begin position="662"/>
        <end position="710"/>
    </location>
</feature>
<keyword evidence="9" id="KW-0379">Hydroxylation</keyword>
<dbReference type="Gene3D" id="3.30.450.20">
    <property type="entry name" value="PAS domain"/>
    <property type="match status" value="3"/>
</dbReference>
<accession>A0A9P0IWC7</accession>
<feature type="region of interest" description="Disordered" evidence="10">
    <location>
        <begin position="204"/>
        <end position="228"/>
    </location>
</feature>
<evidence type="ECO:0000256" key="10">
    <source>
        <dbReference type="SAM" id="MobiDB-lite"/>
    </source>
</evidence>
<evidence type="ECO:0000256" key="3">
    <source>
        <dbReference type="ARBA" id="ARBA00022843"/>
    </source>
</evidence>
<feature type="compositionally biased region" description="Basic and acidic residues" evidence="10">
    <location>
        <begin position="214"/>
        <end position="223"/>
    </location>
</feature>
<dbReference type="SUPFAM" id="SSF55785">
    <property type="entry name" value="PYP-like sensor domain (PAS domain)"/>
    <property type="match status" value="2"/>
</dbReference>
<dbReference type="GO" id="GO:0005634">
    <property type="term" value="C:nucleus"/>
    <property type="evidence" value="ECO:0007669"/>
    <property type="project" value="UniProtKB-SubCell"/>
</dbReference>
<dbReference type="SMART" id="SM00091">
    <property type="entry name" value="PAS"/>
    <property type="match status" value="2"/>
</dbReference>
<dbReference type="Proteomes" id="UP001154329">
    <property type="component" value="Chromosome 2"/>
</dbReference>
<dbReference type="GO" id="GO:0045944">
    <property type="term" value="P:positive regulation of transcription by RNA polymerase II"/>
    <property type="evidence" value="ECO:0007669"/>
    <property type="project" value="UniProtKB-ARBA"/>
</dbReference>
<dbReference type="Pfam" id="PF00989">
    <property type="entry name" value="PAS"/>
    <property type="match status" value="1"/>
</dbReference>
<dbReference type="InterPro" id="IPR001067">
    <property type="entry name" value="Nuc_translocat"/>
</dbReference>
<evidence type="ECO:0000256" key="2">
    <source>
        <dbReference type="ARBA" id="ARBA00022737"/>
    </source>
</evidence>
<dbReference type="SMART" id="SM00353">
    <property type="entry name" value="HLH"/>
    <property type="match status" value="1"/>
</dbReference>
<feature type="compositionally biased region" description="Basic and acidic residues" evidence="10">
    <location>
        <begin position="15"/>
        <end position="31"/>
    </location>
</feature>
<evidence type="ECO:0000259" key="12">
    <source>
        <dbReference type="PROSITE" id="PS50888"/>
    </source>
</evidence>
<proteinExistence type="predicted"/>
<dbReference type="PRINTS" id="PR00785">
    <property type="entry name" value="NCTRNSLOCATR"/>
</dbReference>
<dbReference type="InterPro" id="IPR011598">
    <property type="entry name" value="bHLH_dom"/>
</dbReference>
<protein>
    <submittedName>
        <fullName evidence="13">Uncharacterized protein</fullName>
    </submittedName>
</protein>
<dbReference type="CDD" id="cd00130">
    <property type="entry name" value="PAS"/>
    <property type="match status" value="2"/>
</dbReference>
<dbReference type="GO" id="GO:0071456">
    <property type="term" value="P:cellular response to hypoxia"/>
    <property type="evidence" value="ECO:0007669"/>
    <property type="project" value="TreeGrafter"/>
</dbReference>
<dbReference type="GO" id="GO:0046983">
    <property type="term" value="F:protein dimerization activity"/>
    <property type="evidence" value="ECO:0007669"/>
    <property type="project" value="InterPro"/>
</dbReference>
<feature type="compositionally biased region" description="Basic residues" evidence="10">
    <location>
        <begin position="1"/>
        <end position="14"/>
    </location>
</feature>
<evidence type="ECO:0000256" key="9">
    <source>
        <dbReference type="ARBA" id="ARBA00023278"/>
    </source>
</evidence>
<name>A0A9P0IWC7_APHGO</name>
<keyword evidence="7" id="KW-0804">Transcription</keyword>
<dbReference type="InterPro" id="IPR035965">
    <property type="entry name" value="PAS-like_dom_sf"/>
</dbReference>
<evidence type="ECO:0000256" key="1">
    <source>
        <dbReference type="ARBA" id="ARBA00004123"/>
    </source>
</evidence>
<dbReference type="InterPro" id="IPR013767">
    <property type="entry name" value="PAS_fold"/>
</dbReference>
<feature type="region of interest" description="Disordered" evidence="10">
    <location>
        <begin position="775"/>
        <end position="819"/>
    </location>
</feature>
<dbReference type="Pfam" id="PF23171">
    <property type="entry name" value="bHLH_HIF1A"/>
    <property type="match status" value="1"/>
</dbReference>
<dbReference type="CDD" id="cd11433">
    <property type="entry name" value="bHLH-PAS_HIF"/>
    <property type="match status" value="1"/>
</dbReference>